<dbReference type="Pfam" id="PF07583">
    <property type="entry name" value="PSCyt2"/>
    <property type="match status" value="1"/>
</dbReference>
<dbReference type="Pfam" id="PF13385">
    <property type="entry name" value="Laminin_G_3"/>
    <property type="match status" value="1"/>
</dbReference>
<organism evidence="5 6">
    <name type="scientific">Stieleria bergensis</name>
    <dbReference type="NCBI Taxonomy" id="2528025"/>
    <lineage>
        <taxon>Bacteria</taxon>
        <taxon>Pseudomonadati</taxon>
        <taxon>Planctomycetota</taxon>
        <taxon>Planctomycetia</taxon>
        <taxon>Pirellulales</taxon>
        <taxon>Pirellulaceae</taxon>
        <taxon>Stieleria</taxon>
    </lineage>
</organism>
<accession>A0A517SR80</accession>
<keyword evidence="1 3" id="KW-0732">Signal</keyword>
<dbReference type="PANTHER" id="PTHR35889">
    <property type="entry name" value="CYCLOINULO-OLIGOSACCHARIDE FRUCTANOTRANSFERASE-RELATED"/>
    <property type="match status" value="1"/>
</dbReference>
<dbReference type="Pfam" id="PF07635">
    <property type="entry name" value="PSCyt1"/>
    <property type="match status" value="1"/>
</dbReference>
<dbReference type="SUPFAM" id="SSF49899">
    <property type="entry name" value="Concanavalin A-like lectins/glucanases"/>
    <property type="match status" value="1"/>
</dbReference>
<sequence precursor="true">MPTLSLPSAFDLTLVRTSLACLIASWLSFAVATADDETLKFNQDIRPILSENCFHCHGPDEDARAAELQLDHYEGATEWAIVPGNADESEVISRIHSDDPDLVMPPPESERALTDQQKKQLKQWVNEGARYEKHWSFNPINPVTVPRLTPDDTADWQPENAIDGFVMQRLQRAGFSMAPRADSATLVRRITFDLTGLPPTPEQVQRFLADKRPDAVERLIDRLLSHPAFGQRMAADWLDVARYSDTYGYQVDRDRFVWPYRDWVVRAFNKNLPYDQFLTQQLAGDLLPDAQREQILATTFNRLHPQKVEGGSVPEEFRVEYVSDRAQTVGTAFLGLTFECCRCHTHKYDPITQTEYYQLASFFANIDEAGLYSYFTSSVPTPTMTLPNATQETQLQERRQAVRAAEAASQGLLDEQPDFADLESDLITKIVDAAQQPLGDADLKTAKPAVQWARPIETTPFEGGLGANKSVAGVVGKAVQLTGDDAVNLKTGNFRREQPFSISLWIKTPDAKERAVILHRSRAWTDAASRGYQLLMEDGKLSWSLIHFWPGNALRIKTTEPIPVNQWLHVVVSNDGSSRAAGLSLWINGSRAETTVVRDHLTKNITGGGGNQIALGQRFRDRGFTGGCIDEVAVFDQQLTALEIDRLARQHSNDHWTATPPASWNAAQQQLVAQHAHHRCQAEVTAQRAELATRRRSLFQLQDGLQEIMVMREMPGVRTTHRLDRGAYDSPAEAVTPGTPKSVMAFDQQPDRLGLARWMLDPKNPLTSRVAANRLWQMCFGEGLVRTPEDFGSQGKPPTHPELLDWLAADLMQHDWDIKRCVKQIMMSATYQQSSTHPDSKVAQSDPENLLLAKYPAHRLPAEMLRDQVLAVSGLLVSDFEGAPVKPYELEASFKPSKADQGQGLYRRSLYTYWKRTGPAPAMMTLDASKRDVCRVKRERTSSPLQAFVMMNGPQYVEASRGLAIQLLARTNDTDQVLRDAFRTLIGRAPSDDEQAIIDRLYQQQQAYFAEHSDRATAYLQVGRLRSNLDLPAAQIAATSVVVGVLMNHDECMIQR</sequence>
<evidence type="ECO:0000256" key="3">
    <source>
        <dbReference type="SAM" id="SignalP"/>
    </source>
</evidence>
<dbReference type="InterPro" id="IPR036909">
    <property type="entry name" value="Cyt_c-like_dom_sf"/>
</dbReference>
<evidence type="ECO:0000313" key="6">
    <source>
        <dbReference type="Proteomes" id="UP000315003"/>
    </source>
</evidence>
<dbReference type="InterPro" id="IPR013320">
    <property type="entry name" value="ConA-like_dom_sf"/>
</dbReference>
<proteinExistence type="predicted"/>
<dbReference type="GO" id="GO:0009055">
    <property type="term" value="F:electron transfer activity"/>
    <property type="evidence" value="ECO:0007669"/>
    <property type="project" value="InterPro"/>
</dbReference>
<dbReference type="OrthoDB" id="127107at2"/>
<protein>
    <submittedName>
        <fullName evidence="5">Planctomycete cytochrome C</fullName>
    </submittedName>
</protein>
<feature type="domain" description="LamG-like jellyroll fold" evidence="4">
    <location>
        <begin position="498"/>
        <end position="642"/>
    </location>
</feature>
<evidence type="ECO:0000256" key="2">
    <source>
        <dbReference type="ARBA" id="ARBA00023157"/>
    </source>
</evidence>
<evidence type="ECO:0000259" key="4">
    <source>
        <dbReference type="SMART" id="SM00560"/>
    </source>
</evidence>
<dbReference type="EMBL" id="CP036272">
    <property type="protein sequence ID" value="QDT58634.1"/>
    <property type="molecule type" value="Genomic_DNA"/>
</dbReference>
<evidence type="ECO:0000256" key="1">
    <source>
        <dbReference type="ARBA" id="ARBA00022729"/>
    </source>
</evidence>
<dbReference type="InterPro" id="IPR011429">
    <property type="entry name" value="Cyt_c_Planctomycete-type"/>
</dbReference>
<dbReference type="Gene3D" id="2.60.120.200">
    <property type="match status" value="1"/>
</dbReference>
<evidence type="ECO:0000313" key="5">
    <source>
        <dbReference type="EMBL" id="QDT58634.1"/>
    </source>
</evidence>
<dbReference type="SMART" id="SM00560">
    <property type="entry name" value="LamGL"/>
    <property type="match status" value="1"/>
</dbReference>
<dbReference type="Proteomes" id="UP000315003">
    <property type="component" value="Chromosome"/>
</dbReference>
<dbReference type="InterPro" id="IPR022655">
    <property type="entry name" value="DUF1553"/>
</dbReference>
<keyword evidence="2" id="KW-1015">Disulfide bond</keyword>
<gene>
    <name evidence="5" type="ORF">SV7mr_11270</name>
</gene>
<reference evidence="5 6" key="1">
    <citation type="submission" date="2019-02" db="EMBL/GenBank/DDBJ databases">
        <title>Deep-cultivation of Planctomycetes and their phenomic and genomic characterization uncovers novel biology.</title>
        <authorList>
            <person name="Wiegand S."/>
            <person name="Jogler M."/>
            <person name="Boedeker C."/>
            <person name="Pinto D."/>
            <person name="Vollmers J."/>
            <person name="Rivas-Marin E."/>
            <person name="Kohn T."/>
            <person name="Peeters S.H."/>
            <person name="Heuer A."/>
            <person name="Rast P."/>
            <person name="Oberbeckmann S."/>
            <person name="Bunk B."/>
            <person name="Jeske O."/>
            <person name="Meyerdierks A."/>
            <person name="Storesund J.E."/>
            <person name="Kallscheuer N."/>
            <person name="Luecker S."/>
            <person name="Lage O.M."/>
            <person name="Pohl T."/>
            <person name="Merkel B.J."/>
            <person name="Hornburger P."/>
            <person name="Mueller R.-W."/>
            <person name="Bruemmer F."/>
            <person name="Labrenz M."/>
            <person name="Spormann A.M."/>
            <person name="Op den Camp H."/>
            <person name="Overmann J."/>
            <person name="Amann R."/>
            <person name="Jetten M.S.M."/>
            <person name="Mascher T."/>
            <person name="Medema M.H."/>
            <person name="Devos D.P."/>
            <person name="Kaster A.-K."/>
            <person name="Ovreas L."/>
            <person name="Rohde M."/>
            <person name="Galperin M.Y."/>
            <person name="Jogler C."/>
        </authorList>
    </citation>
    <scope>NUCLEOTIDE SEQUENCE [LARGE SCALE GENOMIC DNA]</scope>
    <source>
        <strain evidence="5 6">SV_7m_r</strain>
    </source>
</reference>
<dbReference type="GO" id="GO:0020037">
    <property type="term" value="F:heme binding"/>
    <property type="evidence" value="ECO:0007669"/>
    <property type="project" value="InterPro"/>
</dbReference>
<keyword evidence="6" id="KW-1185">Reference proteome</keyword>
<dbReference type="InterPro" id="IPR006558">
    <property type="entry name" value="LamG-like"/>
</dbReference>
<dbReference type="Pfam" id="PF07587">
    <property type="entry name" value="PSD1"/>
    <property type="match status" value="1"/>
</dbReference>
<feature type="signal peptide" evidence="3">
    <location>
        <begin position="1"/>
        <end position="34"/>
    </location>
</feature>
<dbReference type="SUPFAM" id="SSF46626">
    <property type="entry name" value="Cytochrome c"/>
    <property type="match status" value="1"/>
</dbReference>
<dbReference type="PANTHER" id="PTHR35889:SF3">
    <property type="entry name" value="F-BOX DOMAIN-CONTAINING PROTEIN"/>
    <property type="match status" value="1"/>
</dbReference>
<feature type="chain" id="PRO_5021845123" evidence="3">
    <location>
        <begin position="35"/>
        <end position="1056"/>
    </location>
</feature>
<dbReference type="InterPro" id="IPR011444">
    <property type="entry name" value="DUF1549"/>
</dbReference>
<name>A0A517SR80_9BACT</name>
<dbReference type="AlphaFoldDB" id="A0A517SR80"/>